<name>Q7RHM0_PLAYO</name>
<sequence>MLLLRRQSALSSFSL</sequence>
<dbReference type="PaxDb" id="73239-Q7RHM0"/>
<proteinExistence type="predicted"/>
<reference evidence="1 2" key="1">
    <citation type="journal article" date="2002" name="Nature">
        <title>Genome sequence and comparative analysis of the model rodent malaria parasite Plasmodium yoelii yoelii.</title>
        <authorList>
            <person name="Carlton J.M."/>
            <person name="Angiuoli S.V."/>
            <person name="Suh B.B."/>
            <person name="Kooij T.W."/>
            <person name="Pertea M."/>
            <person name="Silva J.C."/>
            <person name="Ermolaeva M.D."/>
            <person name="Allen J.E."/>
            <person name="Selengut J.D."/>
            <person name="Koo H.L."/>
            <person name="Peterson J.D."/>
            <person name="Pop M."/>
            <person name="Kosack D.S."/>
            <person name="Shumway M.F."/>
            <person name="Bidwell S.L."/>
            <person name="Shallom S.J."/>
            <person name="van Aken S.E."/>
            <person name="Riedmuller S.B."/>
            <person name="Feldblyum T.V."/>
            <person name="Cho J.K."/>
            <person name="Quackenbush J."/>
            <person name="Sedegah M."/>
            <person name="Shoaibi A."/>
            <person name="Cummings L.M."/>
            <person name="Florens L."/>
            <person name="Yates J.R."/>
            <person name="Raine J.D."/>
            <person name="Sinden R.E."/>
            <person name="Harris M.A."/>
            <person name="Cunningham D.A."/>
            <person name="Preiser P.R."/>
            <person name="Bergman L.W."/>
            <person name="Vaidya A.B."/>
            <person name="van Lin L.H."/>
            <person name="Janse C.J."/>
            <person name="Waters A.P."/>
            <person name="Smith H.O."/>
            <person name="White O.R."/>
            <person name="Salzberg S.L."/>
            <person name="Venter J.C."/>
            <person name="Fraser C.M."/>
            <person name="Hoffman S.L."/>
            <person name="Gardner M.J."/>
            <person name="Carucci D.J."/>
        </authorList>
    </citation>
    <scope>NUCLEOTIDE SEQUENCE [LARGE SCALE GENOMIC DNA]</scope>
    <source>
        <strain evidence="1 2">17XNL</strain>
    </source>
</reference>
<dbReference type="InParanoid" id="Q7RHM0"/>
<keyword evidence="2" id="KW-1185">Reference proteome</keyword>
<gene>
    <name evidence="1" type="ORF">PY03965</name>
</gene>
<evidence type="ECO:0000313" key="1">
    <source>
        <dbReference type="EMBL" id="EAA15760.1"/>
    </source>
</evidence>
<dbReference type="Proteomes" id="UP000008553">
    <property type="component" value="Unassembled WGS sequence"/>
</dbReference>
<evidence type="ECO:0000313" key="2">
    <source>
        <dbReference type="Proteomes" id="UP000008553"/>
    </source>
</evidence>
<protein>
    <submittedName>
        <fullName evidence="1">Uncharacterized protein</fullName>
    </submittedName>
</protein>
<organism evidence="1 2">
    <name type="scientific">Plasmodium yoelii yoelii</name>
    <dbReference type="NCBI Taxonomy" id="73239"/>
    <lineage>
        <taxon>Eukaryota</taxon>
        <taxon>Sar</taxon>
        <taxon>Alveolata</taxon>
        <taxon>Apicomplexa</taxon>
        <taxon>Aconoidasida</taxon>
        <taxon>Haemosporida</taxon>
        <taxon>Plasmodiidae</taxon>
        <taxon>Plasmodium</taxon>
        <taxon>Plasmodium (Vinckeia)</taxon>
    </lineage>
</organism>
<dbReference type="EMBL" id="AABL01001185">
    <property type="protein sequence ID" value="EAA15760.1"/>
    <property type="molecule type" value="Genomic_DNA"/>
</dbReference>
<comment type="caution">
    <text evidence="1">The sequence shown here is derived from an EMBL/GenBank/DDBJ whole genome shotgun (WGS) entry which is preliminary data.</text>
</comment>
<accession>Q7RHM0</accession>